<dbReference type="Proteomes" id="UP000014227">
    <property type="component" value="Chromosome I"/>
</dbReference>
<dbReference type="STRING" id="454171.CP488_01733"/>
<accession>S0EZC9</accession>
<sequence>MKALEQLAERKGKEKFGPWAETVGKAALGLCSVDAYFHQNPLDFIAIMFDIAGDDETAAEIDHINQSI</sequence>
<dbReference type="KEGG" id="ccz:CCALI_02361"/>
<keyword evidence="2" id="KW-1185">Reference proteome</keyword>
<evidence type="ECO:0000313" key="2">
    <source>
        <dbReference type="Proteomes" id="UP000014227"/>
    </source>
</evidence>
<protein>
    <submittedName>
        <fullName evidence="1">Uncharacterized protein</fullName>
    </submittedName>
</protein>
<dbReference type="RefSeq" id="WP_016483682.1">
    <property type="nucleotide sequence ID" value="NC_021487.1"/>
</dbReference>
<gene>
    <name evidence="1" type="ORF">CCALI_02361</name>
</gene>
<proteinExistence type="predicted"/>
<organism evidence="1 2">
    <name type="scientific">Chthonomonas calidirosea (strain DSM 23976 / ICMP 18418 / T49)</name>
    <dbReference type="NCBI Taxonomy" id="1303518"/>
    <lineage>
        <taxon>Bacteria</taxon>
        <taxon>Bacillati</taxon>
        <taxon>Armatimonadota</taxon>
        <taxon>Chthonomonadia</taxon>
        <taxon>Chthonomonadales</taxon>
        <taxon>Chthonomonadaceae</taxon>
        <taxon>Chthonomonas</taxon>
    </lineage>
</organism>
<dbReference type="HOGENOM" id="CLU_2786368_0_0_0"/>
<name>S0EZC9_CHTCT</name>
<dbReference type="InParanoid" id="S0EZC9"/>
<dbReference type="AlphaFoldDB" id="S0EZC9"/>
<reference evidence="2" key="1">
    <citation type="submission" date="2013-03" db="EMBL/GenBank/DDBJ databases">
        <title>Genome sequence of Chthonomonas calidirosea, the first sequenced genome from the Armatimonadetes phylum (formally candidate division OP10).</title>
        <authorList>
            <person name="Lee K.C.Y."/>
            <person name="Morgan X.C."/>
            <person name="Dunfield P.F."/>
            <person name="Tamas I."/>
            <person name="Houghton K.M."/>
            <person name="Vyssotski M."/>
            <person name="Ryan J.L.J."/>
            <person name="Lagutin K."/>
            <person name="McDonald I.R."/>
            <person name="Stott M.B."/>
        </authorList>
    </citation>
    <scope>NUCLEOTIDE SEQUENCE [LARGE SCALE GENOMIC DNA]</scope>
    <source>
        <strain evidence="2">DSM 23976 / ICMP 18418 / T49</strain>
    </source>
</reference>
<evidence type="ECO:0000313" key="1">
    <source>
        <dbReference type="EMBL" id="CCW36165.1"/>
    </source>
</evidence>
<dbReference type="EMBL" id="HF951689">
    <property type="protein sequence ID" value="CCW36165.1"/>
    <property type="molecule type" value="Genomic_DNA"/>
</dbReference>